<dbReference type="Proteomes" id="UP001153069">
    <property type="component" value="Unassembled WGS sequence"/>
</dbReference>
<dbReference type="EMBL" id="CAICTM010000958">
    <property type="protein sequence ID" value="CAB9518741.1"/>
    <property type="molecule type" value="Genomic_DNA"/>
</dbReference>
<keyword evidence="3" id="KW-1185">Reference proteome</keyword>
<proteinExistence type="predicted"/>
<sequence>MNGNYHSQLPSSACQSGRLSPHPHGHNQFPSYQDLKEAFLNTEDIMGGMAAQQVFQKVEEVVEEMVQDILLEGNGVEDQEMASDQAVPEEAAMGLLLLLKG</sequence>
<dbReference type="AlphaFoldDB" id="A0A9N8HM05"/>
<gene>
    <name evidence="2" type="ORF">SEMRO_960_G224860.1</name>
</gene>
<organism evidence="2 3">
    <name type="scientific">Seminavis robusta</name>
    <dbReference type="NCBI Taxonomy" id="568900"/>
    <lineage>
        <taxon>Eukaryota</taxon>
        <taxon>Sar</taxon>
        <taxon>Stramenopiles</taxon>
        <taxon>Ochrophyta</taxon>
        <taxon>Bacillariophyta</taxon>
        <taxon>Bacillariophyceae</taxon>
        <taxon>Bacillariophycidae</taxon>
        <taxon>Naviculales</taxon>
        <taxon>Naviculaceae</taxon>
        <taxon>Seminavis</taxon>
    </lineage>
</organism>
<protein>
    <submittedName>
        <fullName evidence="2">Uncharacterized protein</fullName>
    </submittedName>
</protein>
<feature type="region of interest" description="Disordered" evidence="1">
    <location>
        <begin position="1"/>
        <end position="31"/>
    </location>
</feature>
<feature type="compositionally biased region" description="Polar residues" evidence="1">
    <location>
        <begin position="1"/>
        <end position="18"/>
    </location>
</feature>
<comment type="caution">
    <text evidence="2">The sequence shown here is derived from an EMBL/GenBank/DDBJ whole genome shotgun (WGS) entry which is preliminary data.</text>
</comment>
<evidence type="ECO:0000313" key="3">
    <source>
        <dbReference type="Proteomes" id="UP001153069"/>
    </source>
</evidence>
<name>A0A9N8HM05_9STRA</name>
<reference evidence="2" key="1">
    <citation type="submission" date="2020-06" db="EMBL/GenBank/DDBJ databases">
        <authorList>
            <consortium name="Plant Systems Biology data submission"/>
        </authorList>
    </citation>
    <scope>NUCLEOTIDE SEQUENCE</scope>
    <source>
        <strain evidence="2">D6</strain>
    </source>
</reference>
<evidence type="ECO:0000256" key="1">
    <source>
        <dbReference type="SAM" id="MobiDB-lite"/>
    </source>
</evidence>
<accession>A0A9N8HM05</accession>
<evidence type="ECO:0000313" key="2">
    <source>
        <dbReference type="EMBL" id="CAB9518741.1"/>
    </source>
</evidence>